<dbReference type="EMBL" id="FOHB01000001">
    <property type="protein sequence ID" value="SER66513.1"/>
    <property type="molecule type" value="Genomic_DNA"/>
</dbReference>
<dbReference type="Proteomes" id="UP000199019">
    <property type="component" value="Unassembled WGS sequence"/>
</dbReference>
<organism evidence="3 4">
    <name type="scientific">Pedococcus cremeus</name>
    <dbReference type="NCBI Taxonomy" id="587636"/>
    <lineage>
        <taxon>Bacteria</taxon>
        <taxon>Bacillati</taxon>
        <taxon>Actinomycetota</taxon>
        <taxon>Actinomycetes</taxon>
        <taxon>Micrococcales</taxon>
        <taxon>Intrasporangiaceae</taxon>
        <taxon>Pedococcus</taxon>
    </lineage>
</organism>
<evidence type="ECO:0000256" key="1">
    <source>
        <dbReference type="SAM" id="Phobius"/>
    </source>
</evidence>
<name>A0A1H9R3G7_9MICO</name>
<keyword evidence="1" id="KW-1133">Transmembrane helix</keyword>
<gene>
    <name evidence="3" type="ORF">SAMN05216199_0826</name>
</gene>
<dbReference type="Pfam" id="PF03992">
    <property type="entry name" value="ABM"/>
    <property type="match status" value="1"/>
</dbReference>
<feature type="domain" description="ABM" evidence="2">
    <location>
        <begin position="16"/>
        <end position="89"/>
    </location>
</feature>
<evidence type="ECO:0000313" key="4">
    <source>
        <dbReference type="Proteomes" id="UP000199019"/>
    </source>
</evidence>
<keyword evidence="4" id="KW-1185">Reference proteome</keyword>
<keyword evidence="1" id="KW-0472">Membrane</keyword>
<dbReference type="PANTHER" id="PTHR40057">
    <property type="entry name" value="SLR1162 PROTEIN"/>
    <property type="match status" value="1"/>
</dbReference>
<dbReference type="InterPro" id="IPR011008">
    <property type="entry name" value="Dimeric_a/b-barrel"/>
</dbReference>
<dbReference type="RefSeq" id="WP_091755560.1">
    <property type="nucleotide sequence ID" value="NZ_FOHB01000001.1"/>
</dbReference>
<evidence type="ECO:0000313" key="3">
    <source>
        <dbReference type="EMBL" id="SER66513.1"/>
    </source>
</evidence>
<accession>A0A1H9R3G7</accession>
<dbReference type="Gene3D" id="3.30.70.100">
    <property type="match status" value="1"/>
</dbReference>
<reference evidence="4" key="1">
    <citation type="submission" date="2016-10" db="EMBL/GenBank/DDBJ databases">
        <authorList>
            <person name="Varghese N."/>
            <person name="Submissions S."/>
        </authorList>
    </citation>
    <scope>NUCLEOTIDE SEQUENCE [LARGE SCALE GENOMIC DNA]</scope>
    <source>
        <strain evidence="4">CGMCC 1.6963</strain>
    </source>
</reference>
<dbReference type="AlphaFoldDB" id="A0A1H9R3G7"/>
<sequence length="199" mass="22902">MPDPTATVPQNTGPHPVTVAITRRVRPEDELLMQAWVHAGTSLAERFPGFLGTGWVRPAADSTDWHMLYRFDSPQSLQHWERSTERTRWLRSAQDLVEHTRVEHRTGIEGWFDEPAERSVSEVPPPAPPRWKQAVVIWVAFFPTNLLFTWLLTPLLGHWPLALRVLVSTLLLTPLMTYLVLPRVTALLQPWLTGRRRRA</sequence>
<dbReference type="InterPro" id="IPR007138">
    <property type="entry name" value="ABM_dom"/>
</dbReference>
<dbReference type="InterPro" id="IPR038762">
    <property type="entry name" value="ABM_predict"/>
</dbReference>
<proteinExistence type="predicted"/>
<dbReference type="OrthoDB" id="3902805at2"/>
<evidence type="ECO:0000259" key="2">
    <source>
        <dbReference type="Pfam" id="PF03992"/>
    </source>
</evidence>
<dbReference type="SUPFAM" id="SSF54909">
    <property type="entry name" value="Dimeric alpha+beta barrel"/>
    <property type="match status" value="1"/>
</dbReference>
<feature type="transmembrane region" description="Helical" evidence="1">
    <location>
        <begin position="165"/>
        <end position="188"/>
    </location>
</feature>
<keyword evidence="1" id="KW-0812">Transmembrane</keyword>
<protein>
    <recommendedName>
        <fullName evidence="2">ABM domain-containing protein</fullName>
    </recommendedName>
</protein>
<feature type="transmembrane region" description="Helical" evidence="1">
    <location>
        <begin position="135"/>
        <end position="153"/>
    </location>
</feature>
<dbReference type="PANTHER" id="PTHR40057:SF1">
    <property type="entry name" value="SLR1162 PROTEIN"/>
    <property type="match status" value="1"/>
</dbReference>